<evidence type="ECO:0000313" key="3">
    <source>
        <dbReference type="EMBL" id="BDI07631.1"/>
    </source>
</evidence>
<dbReference type="InterPro" id="IPR036527">
    <property type="entry name" value="SCP2_sterol-bd_dom_sf"/>
</dbReference>
<evidence type="ECO:0000313" key="4">
    <source>
        <dbReference type="Proteomes" id="UP001057498"/>
    </source>
</evidence>
<reference evidence="3" key="1">
    <citation type="submission" date="2022-04" db="EMBL/GenBank/DDBJ databases">
        <title>Whole genome sequence of Sphaerotilus sp. FB-5.</title>
        <authorList>
            <person name="Takeda M."/>
            <person name="Narihara S."/>
            <person name="Akimoto M."/>
            <person name="Akimoto R."/>
            <person name="Nishiyashiki S."/>
            <person name="Murakami T."/>
        </authorList>
    </citation>
    <scope>NUCLEOTIDE SEQUENCE</scope>
    <source>
        <strain evidence="3">FB-5</strain>
    </source>
</reference>
<evidence type="ECO:0000256" key="1">
    <source>
        <dbReference type="HAMAP-Rule" id="MF_02231"/>
    </source>
</evidence>
<dbReference type="InterPro" id="IPR016830">
    <property type="entry name" value="UbiT"/>
</dbReference>
<dbReference type="SUPFAM" id="SSF55718">
    <property type="entry name" value="SCP-like"/>
    <property type="match status" value="1"/>
</dbReference>
<evidence type="ECO:0000259" key="2">
    <source>
        <dbReference type="Pfam" id="PF02036"/>
    </source>
</evidence>
<comment type="similarity">
    <text evidence="1">Belongs to the UbiT family.</text>
</comment>
<keyword evidence="1" id="KW-0831">Ubiquinone biosynthesis</keyword>
<feature type="domain" description="SCP2" evidence="2">
    <location>
        <begin position="66"/>
        <end position="152"/>
    </location>
</feature>
<dbReference type="HAMAP" id="MF_02231">
    <property type="entry name" value="UbiT"/>
    <property type="match status" value="1"/>
</dbReference>
<dbReference type="EMBL" id="AP025730">
    <property type="protein sequence ID" value="BDI07631.1"/>
    <property type="molecule type" value="Genomic_DNA"/>
</dbReference>
<dbReference type="Proteomes" id="UP001057498">
    <property type="component" value="Chromosome"/>
</dbReference>
<comment type="function">
    <text evidence="1">Required for O(2)-independent ubiquinone (coenzyme Q) biosynthesis. Likely functions as an accessory factor.</text>
</comment>
<organism evidence="3 4">
    <name type="scientific">Sphaerotilus microaerophilus</name>
    <dbReference type="NCBI Taxonomy" id="2914710"/>
    <lineage>
        <taxon>Bacteria</taxon>
        <taxon>Pseudomonadati</taxon>
        <taxon>Pseudomonadota</taxon>
        <taxon>Betaproteobacteria</taxon>
        <taxon>Burkholderiales</taxon>
        <taxon>Sphaerotilaceae</taxon>
        <taxon>Sphaerotilus</taxon>
    </lineage>
</organism>
<name>A0ABN6PWV4_9BURK</name>
<dbReference type="RefSeq" id="WP_251970807.1">
    <property type="nucleotide sequence ID" value="NZ_AP025730.1"/>
</dbReference>
<accession>A0ABN6PWV4</accession>
<keyword evidence="4" id="KW-1185">Reference proteome</keyword>
<dbReference type="Pfam" id="PF02036">
    <property type="entry name" value="SCP2"/>
    <property type="match status" value="1"/>
</dbReference>
<dbReference type="InterPro" id="IPR003033">
    <property type="entry name" value="SCP2_sterol-bd_dom"/>
</dbReference>
<gene>
    <name evidence="1" type="primary">ubiT</name>
    <name evidence="3" type="ORF">CATMQ487_46010</name>
</gene>
<comment type="pathway">
    <text evidence="1">Cofactor biosynthesis; ubiquinone biosynthesis.</text>
</comment>
<sequence length="164" mass="17537">MNPMPATSLSVPLAGAATRPLPPGLPVALGAIHRRICDLVEHLPSAPPSTLAALALNRWLLHRLPDDARRALQGRIVALHVSDFGLRVRLLLGPGGFSAAAEQGECALCIRATAGGFLRLARGEEDPDRLFFERELVMEGDTELGLVLKNSLDAIGPLWERGSN</sequence>
<protein>
    <recommendedName>
        <fullName evidence="1">Ubiquinone biosynthesis accessory factor UbiT</fullName>
    </recommendedName>
</protein>
<proteinExistence type="inferred from homology"/>